<keyword evidence="1" id="KW-0812">Transmembrane</keyword>
<evidence type="ECO:0000259" key="2">
    <source>
        <dbReference type="Pfam" id="PF22807"/>
    </source>
</evidence>
<evidence type="ECO:0000313" key="3">
    <source>
        <dbReference type="EMBL" id="KKS85770.1"/>
    </source>
</evidence>
<reference evidence="3 4" key="1">
    <citation type="journal article" date="2015" name="Nature">
        <title>rRNA introns, odd ribosomes, and small enigmatic genomes across a large radiation of phyla.</title>
        <authorList>
            <person name="Brown C.T."/>
            <person name="Hug L.A."/>
            <person name="Thomas B.C."/>
            <person name="Sharon I."/>
            <person name="Castelle C.J."/>
            <person name="Singh A."/>
            <person name="Wilkins M.J."/>
            <person name="Williams K.H."/>
            <person name="Banfield J.F."/>
        </authorList>
    </citation>
    <scope>NUCLEOTIDE SEQUENCE [LARGE SCALE GENOMIC DNA]</scope>
</reference>
<name>A0A0G1CIY6_9BACT</name>
<dbReference type="STRING" id="1618436.UV59_C0005G0021"/>
<proteinExistence type="predicted"/>
<dbReference type="InterPro" id="IPR011041">
    <property type="entry name" value="Quinoprot_gluc/sorb_DH_b-prop"/>
</dbReference>
<evidence type="ECO:0000256" key="1">
    <source>
        <dbReference type="SAM" id="Phobius"/>
    </source>
</evidence>
<feature type="transmembrane region" description="Helical" evidence="1">
    <location>
        <begin position="6"/>
        <end position="26"/>
    </location>
</feature>
<keyword evidence="1" id="KW-0472">Membrane</keyword>
<dbReference type="PANTHER" id="PTHR19328">
    <property type="entry name" value="HEDGEHOG-INTERACTING PROTEIN"/>
    <property type="match status" value="1"/>
</dbReference>
<dbReference type="Gene3D" id="2.120.10.30">
    <property type="entry name" value="TolB, C-terminal domain"/>
    <property type="match status" value="1"/>
</dbReference>
<gene>
    <name evidence="3" type="ORF">UV59_C0005G0021</name>
</gene>
<evidence type="ECO:0000313" key="4">
    <source>
        <dbReference type="Proteomes" id="UP000034543"/>
    </source>
</evidence>
<dbReference type="InterPro" id="IPR011042">
    <property type="entry name" value="6-blade_b-propeller_TolB-like"/>
</dbReference>
<sequence length="408" mass="45181">MKNTLLIIAFISLSVLGLLTIAIYILGDIRPAFFPSLTTLTQLFQKVEPTPSPIVSITEARISDSVTEPLSVPEGFAIGYFAKNLGAARDLEFSPGGTLLVSVPESGSVIALPDRNLDGVADEQVTVVSGLNRPHGLAFYNKQLFIAEETRVARYFWNESSLITNEDQELFKLPMGGRHRTRSIVFNNNGDLFVSIGSTCDVCEEQHEWLAAVIISDSDGTNPRRFAQGLRNAVFIAINPLTNELWGTEMGRDFLGDFTPPDEINIISSNQNYGWPICWGDRKHDTVFDRNIYVRDPCMDTKTPQYGIPAHSAPLGLTFINSTQFPAEWNNDLLVAYHGSWNRSTPIGYKIVRLSLEGNNITGETDFLTGFLQDSQAIARPVDMIFDTQGSLFVSDDKTGNVYKVIKS</sequence>
<dbReference type="EMBL" id="LCFB01000005">
    <property type="protein sequence ID" value="KKS85770.1"/>
    <property type="molecule type" value="Genomic_DNA"/>
</dbReference>
<accession>A0A0G1CIY6</accession>
<feature type="domain" description="Pyrroloquinoline quinone-dependent pyranose dehydrogenase beta-propeller" evidence="2">
    <location>
        <begin position="71"/>
        <end position="405"/>
    </location>
</feature>
<dbReference type="Pfam" id="PF22807">
    <property type="entry name" value="TrAA12"/>
    <property type="match status" value="1"/>
</dbReference>
<dbReference type="Proteomes" id="UP000034543">
    <property type="component" value="Unassembled WGS sequence"/>
</dbReference>
<dbReference type="AlphaFoldDB" id="A0A0G1CIY6"/>
<protein>
    <submittedName>
        <fullName evidence="3">L-sorbosone dehydrogenase</fullName>
    </submittedName>
</protein>
<dbReference type="PANTHER" id="PTHR19328:SF53">
    <property type="entry name" value="MEMBRANE PROTEIN"/>
    <property type="match status" value="1"/>
</dbReference>
<organism evidence="3 4">
    <name type="scientific">Candidatus Gottesmanbacteria bacterium GW2011_GWA1_43_11</name>
    <dbReference type="NCBI Taxonomy" id="1618436"/>
    <lineage>
        <taxon>Bacteria</taxon>
        <taxon>Candidatus Gottesmaniibacteriota</taxon>
    </lineage>
</organism>
<dbReference type="InterPro" id="IPR054539">
    <property type="entry name" value="Beta-prop_PDH"/>
</dbReference>
<keyword evidence="1" id="KW-1133">Transmembrane helix</keyword>
<comment type="caution">
    <text evidence="3">The sequence shown here is derived from an EMBL/GenBank/DDBJ whole genome shotgun (WGS) entry which is preliminary data.</text>
</comment>
<dbReference type="SUPFAM" id="SSF50952">
    <property type="entry name" value="Soluble quinoprotein glucose dehydrogenase"/>
    <property type="match status" value="1"/>
</dbReference>